<keyword evidence="1" id="KW-0547">Nucleotide-binding</keyword>
<dbReference type="GO" id="GO:0006355">
    <property type="term" value="P:regulation of DNA-templated transcription"/>
    <property type="evidence" value="ECO:0007669"/>
    <property type="project" value="InterPro"/>
</dbReference>
<evidence type="ECO:0000256" key="1">
    <source>
        <dbReference type="ARBA" id="ARBA00022741"/>
    </source>
</evidence>
<dbReference type="CDD" id="cd06170">
    <property type="entry name" value="LuxR_C_like"/>
    <property type="match status" value="1"/>
</dbReference>
<evidence type="ECO:0000256" key="2">
    <source>
        <dbReference type="ARBA" id="ARBA00022840"/>
    </source>
</evidence>
<dbReference type="InterPro" id="IPR036388">
    <property type="entry name" value="WH-like_DNA-bd_sf"/>
</dbReference>
<dbReference type="Proteomes" id="UP000294901">
    <property type="component" value="Unassembled WGS sequence"/>
</dbReference>
<evidence type="ECO:0000259" key="3">
    <source>
        <dbReference type="PROSITE" id="PS50043"/>
    </source>
</evidence>
<dbReference type="InterPro" id="IPR027417">
    <property type="entry name" value="P-loop_NTPase"/>
</dbReference>
<evidence type="ECO:0000313" key="4">
    <source>
        <dbReference type="EMBL" id="TDO36488.1"/>
    </source>
</evidence>
<dbReference type="GO" id="GO:0005737">
    <property type="term" value="C:cytoplasm"/>
    <property type="evidence" value="ECO:0007669"/>
    <property type="project" value="TreeGrafter"/>
</dbReference>
<name>A0A4V3C762_9ACTN</name>
<sequence>MLLHGRNDEIRALDQLFDSVRTGHSAVLIIRGEAGVGKTALLRHAAQRATPHFRTGQIAGVEAEAELAYAGLHQLCAPMLDHLDAIPEPQRSALRVAFGLAAGQAPDRFLVGLATLSLLAEVAGSRPLICLIDDVQWLDAASSEILGFVARRLAAESVAMVFAVRAQPGGPDDGRLAGLPVMTLGGIAGADARALLATVVPGRLDPRVCDRVVAETGGNPLALLELPRGMSPAELAAGFGLPAVGGAAAGLESHYANRVRALPAPTQQLMLLAACDGAGDVTTVWRAAAGLGIGFDAARPEVTDGLLEIGAQVRFRHSLVRSAVYRSASVAERRAAHEALAQATDATTDPDRRAWHRAQATAGPDEDVARELERSAGRAQARGGFAAAAALLERSAGLTLEPAVRFERRLAAVRSHLRAGAFDTALALLAAAEAETPDDLAGARVALLRGQVASASDAGGDAPLQLVKAARRLERLDTALSRRTYSDAWNAAMFAGHLAEPGGRLLEVCTAARAGPQPDVPLRPFGRLLEGLLVLVTEGRTAAEPMLRDALASLLVTGLPAENWLHHGVMAATAAAAVWDLDTWSQVSTRQVTLARELGALAVLPTTLSEMAVVATLRGDFEAAARLTAEHDAVTEATGSRIVPYGALLLAAYRGHPDDASALIEATTEDATSRGEGRGADYAGWCAAILNNSLGRYAEALAAARPADPCAPGLLVSTWMLPERIEAAIRCGEPELARAAWAEFESTANPGKQGWGRGIAARTEAMLREGEAAEGLFTEAVEQLGRTGVRGEQARAHLVFGEWLRRENRRGDAREHLRTAHDMFAAMSADGFAERARRELLATGEHVRRKQTGQRAELTAQELHIARLARDGHTNPEIAGELYISTRTVEWHLRKVFTKLGISSRRGLKGALPARVPAGPDL</sequence>
<dbReference type="GO" id="GO:0003677">
    <property type="term" value="F:DNA binding"/>
    <property type="evidence" value="ECO:0007669"/>
    <property type="project" value="InterPro"/>
</dbReference>
<dbReference type="AlphaFoldDB" id="A0A4V3C762"/>
<dbReference type="GO" id="GO:0005524">
    <property type="term" value="F:ATP binding"/>
    <property type="evidence" value="ECO:0007669"/>
    <property type="project" value="UniProtKB-KW"/>
</dbReference>
<comment type="caution">
    <text evidence="4">The sequence shown here is derived from an EMBL/GenBank/DDBJ whole genome shotgun (WGS) entry which is preliminary data.</text>
</comment>
<dbReference type="PRINTS" id="PR00038">
    <property type="entry name" value="HTHLUXR"/>
</dbReference>
<keyword evidence="2" id="KW-0067">ATP-binding</keyword>
<evidence type="ECO:0000313" key="5">
    <source>
        <dbReference type="Proteomes" id="UP000294901"/>
    </source>
</evidence>
<dbReference type="SUPFAM" id="SSF52540">
    <property type="entry name" value="P-loop containing nucleoside triphosphate hydrolases"/>
    <property type="match status" value="1"/>
</dbReference>
<protein>
    <submittedName>
        <fullName evidence="4">Regulatory LuxR family protein</fullName>
    </submittedName>
</protein>
<dbReference type="PANTHER" id="PTHR16305">
    <property type="entry name" value="TESTICULAR SOLUBLE ADENYLYL CYCLASE"/>
    <property type="match status" value="1"/>
</dbReference>
<gene>
    <name evidence="4" type="ORF">C8E87_0060</name>
</gene>
<dbReference type="Pfam" id="PF00196">
    <property type="entry name" value="GerE"/>
    <property type="match status" value="1"/>
</dbReference>
<reference evidence="4 5" key="1">
    <citation type="submission" date="2019-03" db="EMBL/GenBank/DDBJ databases">
        <title>Sequencing the genomes of 1000 actinobacteria strains.</title>
        <authorList>
            <person name="Klenk H.-P."/>
        </authorList>
    </citation>
    <scope>NUCLEOTIDE SEQUENCE [LARGE SCALE GENOMIC DNA]</scope>
    <source>
        <strain evidence="4 5">DSM 43805</strain>
    </source>
</reference>
<dbReference type="Pfam" id="PF13191">
    <property type="entry name" value="AAA_16"/>
    <property type="match status" value="1"/>
</dbReference>
<dbReference type="SUPFAM" id="SSF46894">
    <property type="entry name" value="C-terminal effector domain of the bipartite response regulators"/>
    <property type="match status" value="1"/>
</dbReference>
<feature type="domain" description="HTH luxR-type" evidence="3">
    <location>
        <begin position="851"/>
        <end position="916"/>
    </location>
</feature>
<dbReference type="InterPro" id="IPR041664">
    <property type="entry name" value="AAA_16"/>
</dbReference>
<organism evidence="4 5">
    <name type="scientific">Paractinoplanes brasiliensis</name>
    <dbReference type="NCBI Taxonomy" id="52695"/>
    <lineage>
        <taxon>Bacteria</taxon>
        <taxon>Bacillati</taxon>
        <taxon>Actinomycetota</taxon>
        <taxon>Actinomycetes</taxon>
        <taxon>Micromonosporales</taxon>
        <taxon>Micromonosporaceae</taxon>
        <taxon>Paractinoplanes</taxon>
    </lineage>
</organism>
<dbReference type="PANTHER" id="PTHR16305:SF35">
    <property type="entry name" value="TRANSCRIPTIONAL ACTIVATOR DOMAIN"/>
    <property type="match status" value="1"/>
</dbReference>
<dbReference type="InterPro" id="IPR016032">
    <property type="entry name" value="Sig_transdc_resp-reg_C-effctor"/>
</dbReference>
<dbReference type="Gene3D" id="3.40.50.300">
    <property type="entry name" value="P-loop containing nucleotide triphosphate hydrolases"/>
    <property type="match status" value="1"/>
</dbReference>
<dbReference type="Gene3D" id="1.10.10.10">
    <property type="entry name" value="Winged helix-like DNA-binding domain superfamily/Winged helix DNA-binding domain"/>
    <property type="match status" value="1"/>
</dbReference>
<proteinExistence type="predicted"/>
<keyword evidence="5" id="KW-1185">Reference proteome</keyword>
<dbReference type="GO" id="GO:0004016">
    <property type="term" value="F:adenylate cyclase activity"/>
    <property type="evidence" value="ECO:0007669"/>
    <property type="project" value="TreeGrafter"/>
</dbReference>
<dbReference type="EMBL" id="SNWR01000001">
    <property type="protein sequence ID" value="TDO36488.1"/>
    <property type="molecule type" value="Genomic_DNA"/>
</dbReference>
<accession>A0A4V3C762</accession>
<dbReference type="InterPro" id="IPR000792">
    <property type="entry name" value="Tscrpt_reg_LuxR_C"/>
</dbReference>
<dbReference type="PROSITE" id="PS50043">
    <property type="entry name" value="HTH_LUXR_2"/>
    <property type="match status" value="1"/>
</dbReference>
<dbReference type="SMART" id="SM00421">
    <property type="entry name" value="HTH_LUXR"/>
    <property type="match status" value="1"/>
</dbReference>